<dbReference type="Proteomes" id="UP000580250">
    <property type="component" value="Unassembled WGS sequence"/>
</dbReference>
<sequence length="41" mass="4928">MCNNFIYFHEFIDAPTFIWMLLLQCRATNSLLLQPFGYIIE</sequence>
<comment type="caution">
    <text evidence="1">The sequence shown here is derived from an EMBL/GenBank/DDBJ whole genome shotgun (WGS) entry which is preliminary data.</text>
</comment>
<dbReference type="AlphaFoldDB" id="A0A6V7W5X1"/>
<reference evidence="1 2" key="1">
    <citation type="submission" date="2020-08" db="EMBL/GenBank/DDBJ databases">
        <authorList>
            <person name="Koutsovoulos G."/>
            <person name="Danchin GJ E."/>
        </authorList>
    </citation>
    <scope>NUCLEOTIDE SEQUENCE [LARGE SCALE GENOMIC DNA]</scope>
</reference>
<organism evidence="1 2">
    <name type="scientific">Meloidogyne enterolobii</name>
    <name type="common">Root-knot nematode worm</name>
    <name type="synonym">Meloidogyne mayaguensis</name>
    <dbReference type="NCBI Taxonomy" id="390850"/>
    <lineage>
        <taxon>Eukaryota</taxon>
        <taxon>Metazoa</taxon>
        <taxon>Ecdysozoa</taxon>
        <taxon>Nematoda</taxon>
        <taxon>Chromadorea</taxon>
        <taxon>Rhabditida</taxon>
        <taxon>Tylenchina</taxon>
        <taxon>Tylenchomorpha</taxon>
        <taxon>Tylenchoidea</taxon>
        <taxon>Meloidogynidae</taxon>
        <taxon>Meloidogyninae</taxon>
        <taxon>Meloidogyne</taxon>
    </lineage>
</organism>
<name>A0A6V7W5X1_MELEN</name>
<proteinExistence type="predicted"/>
<protein>
    <submittedName>
        <fullName evidence="1">Uncharacterized protein</fullName>
    </submittedName>
</protein>
<evidence type="ECO:0000313" key="2">
    <source>
        <dbReference type="Proteomes" id="UP000580250"/>
    </source>
</evidence>
<gene>
    <name evidence="1" type="ORF">MENT_LOCUS34813</name>
</gene>
<evidence type="ECO:0000313" key="1">
    <source>
        <dbReference type="EMBL" id="CAD2182585.1"/>
    </source>
</evidence>
<accession>A0A6V7W5X1</accession>
<dbReference type="EMBL" id="CAJEWN010000437">
    <property type="protein sequence ID" value="CAD2182585.1"/>
    <property type="molecule type" value="Genomic_DNA"/>
</dbReference>